<keyword evidence="1" id="KW-0472">Membrane</keyword>
<keyword evidence="1" id="KW-0812">Transmembrane</keyword>
<dbReference type="Proteomes" id="UP000037982">
    <property type="component" value="Unassembled WGS sequence"/>
</dbReference>
<organism evidence="2 3">
    <name type="scientific">Streptomyces chattanoogensis</name>
    <dbReference type="NCBI Taxonomy" id="66876"/>
    <lineage>
        <taxon>Bacteria</taxon>
        <taxon>Bacillati</taxon>
        <taxon>Actinomycetota</taxon>
        <taxon>Actinomycetes</taxon>
        <taxon>Kitasatosporales</taxon>
        <taxon>Streptomycetaceae</taxon>
        <taxon>Streptomyces</taxon>
    </lineage>
</organism>
<feature type="transmembrane region" description="Helical" evidence="1">
    <location>
        <begin position="41"/>
        <end position="62"/>
    </location>
</feature>
<reference evidence="3" key="1">
    <citation type="submission" date="2015-07" db="EMBL/GenBank/DDBJ databases">
        <authorList>
            <person name="Ju K.-S."/>
            <person name="Doroghazi J.R."/>
            <person name="Metcalf W.W."/>
        </authorList>
    </citation>
    <scope>NUCLEOTIDE SEQUENCE [LARGE SCALE GENOMIC DNA]</scope>
    <source>
        <strain evidence="3">NRRL ISP-5002</strain>
    </source>
</reference>
<proteinExistence type="predicted"/>
<keyword evidence="3" id="KW-1185">Reference proteome</keyword>
<gene>
    <name evidence="2" type="ORF">ADL29_11620</name>
</gene>
<comment type="caution">
    <text evidence="2">The sequence shown here is derived from an EMBL/GenBank/DDBJ whole genome shotgun (WGS) entry which is preliminary data.</text>
</comment>
<dbReference type="PATRIC" id="fig|66876.3.peg.2538"/>
<dbReference type="AlphaFoldDB" id="A0A0N0H1I1"/>
<name>A0A0N0H1I1_9ACTN</name>
<dbReference type="EMBL" id="LGKG01000090">
    <property type="protein sequence ID" value="KPC64522.1"/>
    <property type="molecule type" value="Genomic_DNA"/>
</dbReference>
<accession>A0A0N0H1I1</accession>
<protein>
    <submittedName>
        <fullName evidence="2">Uncharacterized protein</fullName>
    </submittedName>
</protein>
<evidence type="ECO:0000313" key="3">
    <source>
        <dbReference type="Proteomes" id="UP000037982"/>
    </source>
</evidence>
<evidence type="ECO:0000256" key="1">
    <source>
        <dbReference type="SAM" id="Phobius"/>
    </source>
</evidence>
<evidence type="ECO:0000313" key="2">
    <source>
        <dbReference type="EMBL" id="KPC64522.1"/>
    </source>
</evidence>
<keyword evidence="1" id="KW-1133">Transmembrane helix</keyword>
<sequence>MLVAERVRQLLAEAAEPDVRVRCPGPEFTEQARRGLVRRRAALAAGVAAAVAAGAVAVPFAVGRKEQHSDRVVAAAPAQCVRSAAREIAAWRARGFQPVSGTLRPGAIDLSDGMTEGSGFRFEVDGTLARGPVSSRRPVTVWYPVAEAQLPPPGRYVLLLNPGDRPSTTGERLYDFTPDQVLPIGGDGKVRLDCGRDGQRAVEVRQLRSDVATP</sequence>